<keyword evidence="1" id="KW-0560">Oxidoreductase</keyword>
<organism evidence="4 5">
    <name type="scientific">Pseudo-nitzschia multistriata</name>
    <dbReference type="NCBI Taxonomy" id="183589"/>
    <lineage>
        <taxon>Eukaryota</taxon>
        <taxon>Sar</taxon>
        <taxon>Stramenopiles</taxon>
        <taxon>Ochrophyta</taxon>
        <taxon>Bacillariophyta</taxon>
        <taxon>Bacillariophyceae</taxon>
        <taxon>Bacillariophycidae</taxon>
        <taxon>Bacillariales</taxon>
        <taxon>Bacillariaceae</taxon>
        <taxon>Pseudo-nitzschia</taxon>
    </lineage>
</organism>
<dbReference type="InterPro" id="IPR050369">
    <property type="entry name" value="RBOH/FRE"/>
</dbReference>
<sequence>MNGKKTMSTTGTKNKRKEYRTKVISFHNHRKSLITYEAFVWIVFGITTTLAIIDRFTTNFWPRQMFSIGQGSAGTDRLVGFKPGPWSVVAYDVIARISGRFSICAYNLLLITRLRCLEHCILCSKWVNRMIDCSNIIKANLRLHKWNGIALCVLTFIHVWSILFPCVFHGYTAKVIRGTFEWPLSERPPPGFKDADAVNKQMGLEIDDVWRMVEMTVMFCILLPLSVRWFSTRWHIGMPLHRLINVLYFVDIVRRHTHPHSWVLNTPIFCAWVFDKFWMWYSNRRKGPEVHRTYLGENYMVLYWKHCETKLGSYDALDTHPILSPDYFLRLDDSSFFESAHVFTCFENRTNTSIDRSSAGLEPFEWTAGCVVRVFRKKRKPRLGAKDPISHTARMFDVPKENLDVTAWGPYHSEMSAHIKESLLRKDDRQTVLIGTGSGVGYVLDVLQWKKEYAPKRQIKILFSTRDAELFKWVKDTIEPFAITPEITIHLAFTGTHIDLEEDRIVANKCEKIEFDFVNENEEIESVNTSVNESPTTEPVNENKEMETITGSNDESATTVNESPTTEPVNENKEMETVTGSNDESATSYPLNDTKESESINGSGNDPATRNILNVNEESESVHGSDSKTATTDLLNVNEESESVNGSHNKSATMILVNENREIESDDESDTTYYTTMSRRSCLTTVSGQSCLTTVSGRSSQSSPIQNVIISYWHHDFDKEIEEESIVFSQGSQGLNEHVAKICAGKKAKFYGGLQSTERFEMFDALIESSLRSLNSLRTSIRGSSVRSLTAMRRSVKTIRRSFQA</sequence>
<feature type="transmembrane region" description="Helical" evidence="3">
    <location>
        <begin position="209"/>
        <end position="230"/>
    </location>
</feature>
<feature type="transmembrane region" description="Helical" evidence="3">
    <location>
        <begin position="148"/>
        <end position="171"/>
    </location>
</feature>
<dbReference type="Proteomes" id="UP000291116">
    <property type="component" value="Unassembled WGS sequence"/>
</dbReference>
<protein>
    <submittedName>
        <fullName evidence="4">Uncharacterized protein</fullName>
    </submittedName>
</protein>
<keyword evidence="3" id="KW-0472">Membrane</keyword>
<accession>A0A448YYA3</accession>
<reference evidence="4 5" key="1">
    <citation type="submission" date="2019-01" db="EMBL/GenBank/DDBJ databases">
        <authorList>
            <person name="Ferrante I. M."/>
        </authorList>
    </citation>
    <scope>NUCLEOTIDE SEQUENCE [LARGE SCALE GENOMIC DNA]</scope>
    <source>
        <strain evidence="4 5">B856</strain>
    </source>
</reference>
<evidence type="ECO:0000313" key="4">
    <source>
        <dbReference type="EMBL" id="VEU34734.1"/>
    </source>
</evidence>
<feature type="compositionally biased region" description="Polar residues" evidence="2">
    <location>
        <begin position="578"/>
        <end position="591"/>
    </location>
</feature>
<evidence type="ECO:0000313" key="5">
    <source>
        <dbReference type="Proteomes" id="UP000291116"/>
    </source>
</evidence>
<dbReference type="OrthoDB" id="5954077at2759"/>
<keyword evidence="3" id="KW-1133">Transmembrane helix</keyword>
<feature type="compositionally biased region" description="Polar residues" evidence="2">
    <location>
        <begin position="526"/>
        <end position="540"/>
    </location>
</feature>
<feature type="compositionally biased region" description="Polar residues" evidence="2">
    <location>
        <begin position="549"/>
        <end position="569"/>
    </location>
</feature>
<evidence type="ECO:0000256" key="1">
    <source>
        <dbReference type="ARBA" id="ARBA00023002"/>
    </source>
</evidence>
<name>A0A448YYA3_9STRA</name>
<keyword evidence="5" id="KW-1185">Reference proteome</keyword>
<evidence type="ECO:0000256" key="2">
    <source>
        <dbReference type="SAM" id="MobiDB-lite"/>
    </source>
</evidence>
<gene>
    <name evidence="4" type="ORF">PSNMU_V1.4_AUG-EV-PASAV3_0014620</name>
</gene>
<keyword evidence="3" id="KW-0812">Transmembrane</keyword>
<dbReference type="GO" id="GO:0005886">
    <property type="term" value="C:plasma membrane"/>
    <property type="evidence" value="ECO:0007669"/>
    <property type="project" value="TreeGrafter"/>
</dbReference>
<dbReference type="GO" id="GO:0016491">
    <property type="term" value="F:oxidoreductase activity"/>
    <property type="evidence" value="ECO:0007669"/>
    <property type="project" value="UniProtKB-KW"/>
</dbReference>
<feature type="transmembrane region" description="Helical" evidence="3">
    <location>
        <begin position="33"/>
        <end position="53"/>
    </location>
</feature>
<dbReference type="PANTHER" id="PTHR11972:SF153">
    <property type="entry name" value="SUPEROXIDE-GENERATING NADPH OXIDASE HEAVY CHAIN SUBUNIT A"/>
    <property type="match status" value="1"/>
</dbReference>
<proteinExistence type="predicted"/>
<feature type="region of interest" description="Disordered" evidence="2">
    <location>
        <begin position="526"/>
        <end position="610"/>
    </location>
</feature>
<dbReference type="PANTHER" id="PTHR11972">
    <property type="entry name" value="NADPH OXIDASE"/>
    <property type="match status" value="1"/>
</dbReference>
<dbReference type="InterPro" id="IPR039261">
    <property type="entry name" value="FNR_nucleotide-bd"/>
</dbReference>
<feature type="compositionally biased region" description="Polar residues" evidence="2">
    <location>
        <begin position="599"/>
        <end position="610"/>
    </location>
</feature>
<evidence type="ECO:0000256" key="3">
    <source>
        <dbReference type="SAM" id="Phobius"/>
    </source>
</evidence>
<dbReference type="AlphaFoldDB" id="A0A448YYA3"/>
<dbReference type="SUPFAM" id="SSF52343">
    <property type="entry name" value="Ferredoxin reductase-like, C-terminal NADP-linked domain"/>
    <property type="match status" value="1"/>
</dbReference>
<dbReference type="EMBL" id="CAACVS010000037">
    <property type="protein sequence ID" value="VEU34734.1"/>
    <property type="molecule type" value="Genomic_DNA"/>
</dbReference>